<dbReference type="AlphaFoldDB" id="A0A4Y2FKF6"/>
<evidence type="ECO:0000313" key="2">
    <source>
        <dbReference type="Proteomes" id="UP000499080"/>
    </source>
</evidence>
<name>A0A4Y2FKF6_ARAVE</name>
<gene>
    <name evidence="1" type="ORF">AVEN_3605_1</name>
</gene>
<dbReference type="Proteomes" id="UP000499080">
    <property type="component" value="Unassembled WGS sequence"/>
</dbReference>
<proteinExistence type="predicted"/>
<organism evidence="1 2">
    <name type="scientific">Araneus ventricosus</name>
    <name type="common">Orbweaver spider</name>
    <name type="synonym">Epeira ventricosa</name>
    <dbReference type="NCBI Taxonomy" id="182803"/>
    <lineage>
        <taxon>Eukaryota</taxon>
        <taxon>Metazoa</taxon>
        <taxon>Ecdysozoa</taxon>
        <taxon>Arthropoda</taxon>
        <taxon>Chelicerata</taxon>
        <taxon>Arachnida</taxon>
        <taxon>Araneae</taxon>
        <taxon>Araneomorphae</taxon>
        <taxon>Entelegynae</taxon>
        <taxon>Araneoidea</taxon>
        <taxon>Araneidae</taxon>
        <taxon>Araneus</taxon>
    </lineage>
</organism>
<dbReference type="EMBL" id="BGPR01000981">
    <property type="protein sequence ID" value="GBM41982.1"/>
    <property type="molecule type" value="Genomic_DNA"/>
</dbReference>
<protein>
    <submittedName>
        <fullName evidence="1">Uncharacterized protein</fullName>
    </submittedName>
</protein>
<evidence type="ECO:0000313" key="1">
    <source>
        <dbReference type="EMBL" id="GBM41982.1"/>
    </source>
</evidence>
<comment type="caution">
    <text evidence="1">The sequence shown here is derived from an EMBL/GenBank/DDBJ whole genome shotgun (WGS) entry which is preliminary data.</text>
</comment>
<reference evidence="1 2" key="1">
    <citation type="journal article" date="2019" name="Sci. Rep.">
        <title>Orb-weaving spider Araneus ventricosus genome elucidates the spidroin gene catalogue.</title>
        <authorList>
            <person name="Kono N."/>
            <person name="Nakamura H."/>
            <person name="Ohtoshi R."/>
            <person name="Moran D.A.P."/>
            <person name="Shinohara A."/>
            <person name="Yoshida Y."/>
            <person name="Fujiwara M."/>
            <person name="Mori M."/>
            <person name="Tomita M."/>
            <person name="Arakawa K."/>
        </authorList>
    </citation>
    <scope>NUCLEOTIDE SEQUENCE [LARGE SCALE GENOMIC DNA]</scope>
</reference>
<accession>A0A4Y2FKF6</accession>
<sequence>MSEPGASNSLPRTIRPFFGKISSPLLHPPKNRLLSSSEKPVLVITRKSSDFHHAADSSSRSNGQKLTSLTGLLELSTSGAGMRHLTTKMCERHSAIVHKGK</sequence>
<keyword evidence="2" id="KW-1185">Reference proteome</keyword>